<accession>A0ACB8T1K8</accession>
<gene>
    <name evidence="1" type="ORF">BV25DRAFT_601113</name>
</gene>
<evidence type="ECO:0000313" key="2">
    <source>
        <dbReference type="Proteomes" id="UP000814140"/>
    </source>
</evidence>
<dbReference type="Proteomes" id="UP000814140">
    <property type="component" value="Unassembled WGS sequence"/>
</dbReference>
<dbReference type="EMBL" id="MU277206">
    <property type="protein sequence ID" value="KAI0062724.1"/>
    <property type="molecule type" value="Genomic_DNA"/>
</dbReference>
<comment type="caution">
    <text evidence="1">The sequence shown here is derived from an EMBL/GenBank/DDBJ whole genome shotgun (WGS) entry which is preliminary data.</text>
</comment>
<sequence>MHCAKLGGSDGTQGRCVRTLIDTATHPDFRLSLHSRWRLVLVLARIRTAVLSIAQPSPPPRTHASPARWPPPCPLATSLPFEAAGPGPLRHVGASLDWPLDLPARRALANRLALGACPPRASSTWPIFRPSIPGRKITLLLLVRLT</sequence>
<reference evidence="1" key="2">
    <citation type="journal article" date="2022" name="New Phytol.">
        <title>Evolutionary transition to the ectomycorrhizal habit in the genomes of a hyperdiverse lineage of mushroom-forming fungi.</title>
        <authorList>
            <person name="Looney B."/>
            <person name="Miyauchi S."/>
            <person name="Morin E."/>
            <person name="Drula E."/>
            <person name="Courty P.E."/>
            <person name="Kohler A."/>
            <person name="Kuo A."/>
            <person name="LaButti K."/>
            <person name="Pangilinan J."/>
            <person name="Lipzen A."/>
            <person name="Riley R."/>
            <person name="Andreopoulos W."/>
            <person name="He G."/>
            <person name="Johnson J."/>
            <person name="Nolan M."/>
            <person name="Tritt A."/>
            <person name="Barry K.W."/>
            <person name="Grigoriev I.V."/>
            <person name="Nagy L.G."/>
            <person name="Hibbett D."/>
            <person name="Henrissat B."/>
            <person name="Matheny P.B."/>
            <person name="Labbe J."/>
            <person name="Martin F.M."/>
        </authorList>
    </citation>
    <scope>NUCLEOTIDE SEQUENCE</scope>
    <source>
        <strain evidence="1">HHB10654</strain>
    </source>
</reference>
<name>A0ACB8T1K8_9AGAM</name>
<protein>
    <submittedName>
        <fullName evidence="1">Uncharacterized protein</fullName>
    </submittedName>
</protein>
<reference evidence="1" key="1">
    <citation type="submission" date="2021-03" db="EMBL/GenBank/DDBJ databases">
        <authorList>
            <consortium name="DOE Joint Genome Institute"/>
            <person name="Ahrendt S."/>
            <person name="Looney B.P."/>
            <person name="Miyauchi S."/>
            <person name="Morin E."/>
            <person name="Drula E."/>
            <person name="Courty P.E."/>
            <person name="Chicoki N."/>
            <person name="Fauchery L."/>
            <person name="Kohler A."/>
            <person name="Kuo A."/>
            <person name="Labutti K."/>
            <person name="Pangilinan J."/>
            <person name="Lipzen A."/>
            <person name="Riley R."/>
            <person name="Andreopoulos W."/>
            <person name="He G."/>
            <person name="Johnson J."/>
            <person name="Barry K.W."/>
            <person name="Grigoriev I.V."/>
            <person name="Nagy L."/>
            <person name="Hibbett D."/>
            <person name="Henrissat B."/>
            <person name="Matheny P.B."/>
            <person name="Labbe J."/>
            <person name="Martin F."/>
        </authorList>
    </citation>
    <scope>NUCLEOTIDE SEQUENCE</scope>
    <source>
        <strain evidence="1">HHB10654</strain>
    </source>
</reference>
<proteinExistence type="predicted"/>
<evidence type="ECO:0000313" key="1">
    <source>
        <dbReference type="EMBL" id="KAI0062724.1"/>
    </source>
</evidence>
<keyword evidence="2" id="KW-1185">Reference proteome</keyword>
<organism evidence="1 2">
    <name type="scientific">Artomyces pyxidatus</name>
    <dbReference type="NCBI Taxonomy" id="48021"/>
    <lineage>
        <taxon>Eukaryota</taxon>
        <taxon>Fungi</taxon>
        <taxon>Dikarya</taxon>
        <taxon>Basidiomycota</taxon>
        <taxon>Agaricomycotina</taxon>
        <taxon>Agaricomycetes</taxon>
        <taxon>Russulales</taxon>
        <taxon>Auriscalpiaceae</taxon>
        <taxon>Artomyces</taxon>
    </lineage>
</organism>